<sequence>WDVRLLEDYVSPANIPFIRSLAISSAHHRDTFCWSYTKNGQYTFSGYGWVWMDSLGKIQILGIRNYPWQEFALHSEMEALRWAMKTMLQHSTCQSFGTDCKDLIAMIKELHDWPSFAA</sequence>
<reference evidence="1 2" key="1">
    <citation type="submission" date="2021-03" db="EMBL/GenBank/DDBJ databases">
        <authorList>
            <person name="King G.J."/>
            <person name="Bancroft I."/>
            <person name="Baten A."/>
            <person name="Bloomfield J."/>
            <person name="Borpatragohain P."/>
            <person name="He Z."/>
            <person name="Irish N."/>
            <person name="Irwin J."/>
            <person name="Liu K."/>
            <person name="Mauleon R.P."/>
            <person name="Moore J."/>
            <person name="Morris R."/>
            <person name="Ostergaard L."/>
            <person name="Wang B."/>
            <person name="Wells R."/>
        </authorList>
    </citation>
    <scope>NUCLEOTIDE SEQUENCE [LARGE SCALE GENOMIC DNA]</scope>
    <source>
        <strain evidence="1">R-o-18</strain>
        <tissue evidence="1">Leaf</tissue>
    </source>
</reference>
<evidence type="ECO:0008006" key="3">
    <source>
        <dbReference type="Google" id="ProtNLM"/>
    </source>
</evidence>
<evidence type="ECO:0000313" key="1">
    <source>
        <dbReference type="EMBL" id="KAG5400627.1"/>
    </source>
</evidence>
<dbReference type="Proteomes" id="UP000823674">
    <property type="component" value="Chromosome A04"/>
</dbReference>
<evidence type="ECO:0000313" key="2">
    <source>
        <dbReference type="Proteomes" id="UP000823674"/>
    </source>
</evidence>
<name>A0ABQ7MPL4_BRACM</name>
<feature type="non-terminal residue" evidence="1">
    <location>
        <position position="1"/>
    </location>
</feature>
<proteinExistence type="predicted"/>
<organism evidence="1 2">
    <name type="scientific">Brassica rapa subsp. trilocularis</name>
    <dbReference type="NCBI Taxonomy" id="1813537"/>
    <lineage>
        <taxon>Eukaryota</taxon>
        <taxon>Viridiplantae</taxon>
        <taxon>Streptophyta</taxon>
        <taxon>Embryophyta</taxon>
        <taxon>Tracheophyta</taxon>
        <taxon>Spermatophyta</taxon>
        <taxon>Magnoliopsida</taxon>
        <taxon>eudicotyledons</taxon>
        <taxon>Gunneridae</taxon>
        <taxon>Pentapetalae</taxon>
        <taxon>rosids</taxon>
        <taxon>malvids</taxon>
        <taxon>Brassicales</taxon>
        <taxon>Brassicaceae</taxon>
        <taxon>Brassiceae</taxon>
        <taxon>Brassica</taxon>
    </lineage>
</organism>
<accession>A0ABQ7MPL4</accession>
<dbReference type="EMBL" id="JADBGQ010000004">
    <property type="protein sequence ID" value="KAG5400627.1"/>
    <property type="molecule type" value="Genomic_DNA"/>
</dbReference>
<comment type="caution">
    <text evidence="1">The sequence shown here is derived from an EMBL/GenBank/DDBJ whole genome shotgun (WGS) entry which is preliminary data.</text>
</comment>
<protein>
    <recommendedName>
        <fullName evidence="3">RNase H type-1 domain-containing protein</fullName>
    </recommendedName>
</protein>
<gene>
    <name evidence="1" type="primary">A04g503970.1_BraROA</name>
    <name evidence="1" type="ORF">IGI04_015234</name>
</gene>
<keyword evidence="2" id="KW-1185">Reference proteome</keyword>